<dbReference type="PANTHER" id="PTHR10127:SF850">
    <property type="entry name" value="METALLOENDOPEPTIDASE"/>
    <property type="match status" value="1"/>
</dbReference>
<dbReference type="EMBL" id="KZ678128">
    <property type="protein sequence ID" value="PSN75602.1"/>
    <property type="molecule type" value="Genomic_DNA"/>
</dbReference>
<feature type="signal peptide" evidence="1">
    <location>
        <begin position="1"/>
        <end position="20"/>
    </location>
</feature>
<feature type="domain" description="Peptidase M12A" evidence="2">
    <location>
        <begin position="163"/>
        <end position="203"/>
    </location>
</feature>
<feature type="chain" id="PRO_5015650037" description="Peptidase M12A domain-containing protein" evidence="1">
    <location>
        <begin position="21"/>
        <end position="337"/>
    </location>
</feature>
<dbReference type="Gene3D" id="3.40.390.10">
    <property type="entry name" value="Collagenase (Catalytic Domain)"/>
    <property type="match status" value="1"/>
</dbReference>
<proteinExistence type="predicted"/>
<evidence type="ECO:0000259" key="2">
    <source>
        <dbReference type="Pfam" id="PF01400"/>
    </source>
</evidence>
<sequence>MELRLILWYILTILTTLILSENLTSPNPLFRRSLHMFNPGIEGAPNPWPRNPQNNLVEITYCYLNQRSRDEARSNLEDAIKGWIDALGGPASHVTGHGLAFRDVKDDEGNPIFCSEDGGSGGSNWNSEIPLGTMNVEYRRDVTGEASMWYRLDSSNPWRNHLKIGASADVVSTMHELGHKFGMGHEHQRADRDQFVRFRCHNLIGFEEATEDAQENDRGMNWQIMCEDPRYSTIWGFTAIAQYSLNFIPDASFQVLPLHTDDTPYDILSIMHYPTGIHSYDACLTDWELDQCDMVKWKTPKEAGVEWIARNMKPSAGDLAFVRRHYPWLDPPSSGTS</sequence>
<dbReference type="STRING" id="1448308.A0A2T2PD70"/>
<dbReference type="Proteomes" id="UP000240883">
    <property type="component" value="Unassembled WGS sequence"/>
</dbReference>
<evidence type="ECO:0000313" key="3">
    <source>
        <dbReference type="EMBL" id="PSN75602.1"/>
    </source>
</evidence>
<dbReference type="PANTHER" id="PTHR10127">
    <property type="entry name" value="DISCOIDIN, CUB, EGF, LAMININ , AND ZINC METALLOPROTEASE DOMAIN CONTAINING"/>
    <property type="match status" value="1"/>
</dbReference>
<keyword evidence="1" id="KW-0732">Signal</keyword>
<accession>A0A2T2PD70</accession>
<gene>
    <name evidence="3" type="ORF">BS50DRAFT_644514</name>
</gene>
<dbReference type="SUPFAM" id="SSF55486">
    <property type="entry name" value="Metalloproteases ('zincins'), catalytic domain"/>
    <property type="match status" value="1"/>
</dbReference>
<dbReference type="InterPro" id="IPR001506">
    <property type="entry name" value="Peptidase_M12A"/>
</dbReference>
<dbReference type="AlphaFoldDB" id="A0A2T2PD70"/>
<name>A0A2T2PD70_CORCC</name>
<dbReference type="OrthoDB" id="291007at2759"/>
<evidence type="ECO:0000313" key="4">
    <source>
        <dbReference type="Proteomes" id="UP000240883"/>
    </source>
</evidence>
<protein>
    <recommendedName>
        <fullName evidence="2">Peptidase M12A domain-containing protein</fullName>
    </recommendedName>
</protein>
<dbReference type="Pfam" id="PF01400">
    <property type="entry name" value="Astacin"/>
    <property type="match status" value="1"/>
</dbReference>
<evidence type="ECO:0000256" key="1">
    <source>
        <dbReference type="SAM" id="SignalP"/>
    </source>
</evidence>
<organism evidence="3 4">
    <name type="scientific">Corynespora cassiicola Philippines</name>
    <dbReference type="NCBI Taxonomy" id="1448308"/>
    <lineage>
        <taxon>Eukaryota</taxon>
        <taxon>Fungi</taxon>
        <taxon>Dikarya</taxon>
        <taxon>Ascomycota</taxon>
        <taxon>Pezizomycotina</taxon>
        <taxon>Dothideomycetes</taxon>
        <taxon>Pleosporomycetidae</taxon>
        <taxon>Pleosporales</taxon>
        <taxon>Corynesporascaceae</taxon>
        <taxon>Corynespora</taxon>
    </lineage>
</organism>
<dbReference type="InterPro" id="IPR024079">
    <property type="entry name" value="MetalloPept_cat_dom_sf"/>
</dbReference>
<keyword evidence="4" id="KW-1185">Reference proteome</keyword>
<dbReference type="GO" id="GO:0004222">
    <property type="term" value="F:metalloendopeptidase activity"/>
    <property type="evidence" value="ECO:0007669"/>
    <property type="project" value="InterPro"/>
</dbReference>
<reference evidence="3 4" key="1">
    <citation type="journal article" date="2018" name="Front. Microbiol.">
        <title>Genome-Wide Analysis of Corynespora cassiicola Leaf Fall Disease Putative Effectors.</title>
        <authorList>
            <person name="Lopez D."/>
            <person name="Ribeiro S."/>
            <person name="Label P."/>
            <person name="Fumanal B."/>
            <person name="Venisse J.S."/>
            <person name="Kohler A."/>
            <person name="de Oliveira R.R."/>
            <person name="Labutti K."/>
            <person name="Lipzen A."/>
            <person name="Lail K."/>
            <person name="Bauer D."/>
            <person name="Ohm R.A."/>
            <person name="Barry K.W."/>
            <person name="Spatafora J."/>
            <person name="Grigoriev I.V."/>
            <person name="Martin F.M."/>
            <person name="Pujade-Renaud V."/>
        </authorList>
    </citation>
    <scope>NUCLEOTIDE SEQUENCE [LARGE SCALE GENOMIC DNA]</scope>
    <source>
        <strain evidence="3 4">Philippines</strain>
    </source>
</reference>
<dbReference type="GO" id="GO:0006508">
    <property type="term" value="P:proteolysis"/>
    <property type="evidence" value="ECO:0007669"/>
    <property type="project" value="InterPro"/>
</dbReference>